<keyword evidence="5" id="KW-1185">Reference proteome</keyword>
<dbReference type="RefSeq" id="WP_305104941.1">
    <property type="nucleotide sequence ID" value="NZ_JAUTWS010000015.1"/>
</dbReference>
<comment type="caution">
    <text evidence="4">The sequence shown here is derived from an EMBL/GenBank/DDBJ whole genome shotgun (WGS) entry which is preliminary data.</text>
</comment>
<dbReference type="InterPro" id="IPR036291">
    <property type="entry name" value="NAD(P)-bd_dom_sf"/>
</dbReference>
<dbReference type="Gene3D" id="3.40.50.720">
    <property type="entry name" value="NAD(P)-binding Rossmann-like Domain"/>
    <property type="match status" value="1"/>
</dbReference>
<protein>
    <submittedName>
        <fullName evidence="4">Acetate--CoA ligase family protein</fullName>
    </submittedName>
</protein>
<dbReference type="GO" id="GO:0016874">
    <property type="term" value="F:ligase activity"/>
    <property type="evidence" value="ECO:0007669"/>
    <property type="project" value="UniProtKB-KW"/>
</dbReference>
<dbReference type="Proteomes" id="UP001243009">
    <property type="component" value="Unassembled WGS sequence"/>
</dbReference>
<evidence type="ECO:0000313" key="5">
    <source>
        <dbReference type="Proteomes" id="UP001243009"/>
    </source>
</evidence>
<dbReference type="SMART" id="SM00881">
    <property type="entry name" value="CoA_binding"/>
    <property type="match status" value="1"/>
</dbReference>
<name>A0ABT9E1P3_9PROT</name>
<organism evidence="4 5">
    <name type="scientific">Paracraurococcus lichenis</name>
    <dbReference type="NCBI Taxonomy" id="3064888"/>
    <lineage>
        <taxon>Bacteria</taxon>
        <taxon>Pseudomonadati</taxon>
        <taxon>Pseudomonadota</taxon>
        <taxon>Alphaproteobacteria</taxon>
        <taxon>Acetobacterales</taxon>
        <taxon>Roseomonadaceae</taxon>
        <taxon>Paracraurococcus</taxon>
    </lineage>
</organism>
<dbReference type="PANTHER" id="PTHR42793:SF4">
    <property type="entry name" value="BLL6376 PROTEIN"/>
    <property type="match status" value="1"/>
</dbReference>
<dbReference type="InterPro" id="IPR011761">
    <property type="entry name" value="ATP-grasp"/>
</dbReference>
<dbReference type="SUPFAM" id="SSF52210">
    <property type="entry name" value="Succinyl-CoA synthetase domains"/>
    <property type="match status" value="2"/>
</dbReference>
<sequence>MPQMPPDRTPLARIVNPDSVAVIGASDDLGKFGGRVIHYLIRHGYRGRLLPINPNRAVIRGLPAFPGIAAAPGPVDVAILAVPAGTLLREVEACAAAGVGACIVITGKLADAGPEGAALEARVAAAARAAGMRLVGPNCLGILNLADGAMLSSSLALEVERVRAGGIGMVSQSGALMGTLVSLGHRHGAGFSRCVSVGNQADLELCDVLEFLIEDAATRVITLYVEGLKDPARFAPLLRRARAAGKPVLCVKAGRSEAGAQAARSHTASLAGSHAAFAALCREAGAVLLDDPAVMVLAADALDRLPRLPRAGMGCAVIASSGGSTVTTTDMLAQHGLRLGAMGEATRAELRRWMPESHVHLPLDTGSFHDGTSEDGLGACIRAFMRDDDIGAVVVPMTTQPAMAARAALLPPLAREGGRPLLYVMMAGEVGDAARERLREAGFPFYDSVAHALGVLQALEAEAEGRGRAALPPPARPAGLALPEALPRGALTEEEAKRLVAAYGIPVTRERFAATEAEAVAAAEAIGFPVVLKGVSRAVVHKSDLGLVRLGLRDAEALRAAHAALLAAPVPLEGVLVQEMARGEAELILGARHEPGLGPFVLVGTGGIWVEVLRDVQLAPAPLRPEDARAMLRRLALWPVLQGVRGRPALDVEAAVEALVRLSWLAADLGPRLVELDLNPILLRAAGEGCIAVDARATLA</sequence>
<gene>
    <name evidence="4" type="ORF">Q7A36_17130</name>
</gene>
<dbReference type="Pfam" id="PF13549">
    <property type="entry name" value="ATP-grasp_5"/>
    <property type="match status" value="1"/>
</dbReference>
<accession>A0ABT9E1P3</accession>
<evidence type="ECO:0000256" key="2">
    <source>
        <dbReference type="PROSITE-ProRule" id="PRU00409"/>
    </source>
</evidence>
<dbReference type="PROSITE" id="PS50975">
    <property type="entry name" value="ATP_GRASP"/>
    <property type="match status" value="1"/>
</dbReference>
<evidence type="ECO:0000259" key="3">
    <source>
        <dbReference type="PROSITE" id="PS50975"/>
    </source>
</evidence>
<evidence type="ECO:0000313" key="4">
    <source>
        <dbReference type="EMBL" id="MDO9710079.1"/>
    </source>
</evidence>
<proteinExistence type="predicted"/>
<dbReference type="InterPro" id="IPR013815">
    <property type="entry name" value="ATP_grasp_subdomain_1"/>
</dbReference>
<reference evidence="4 5" key="1">
    <citation type="submission" date="2023-08" db="EMBL/GenBank/DDBJ databases">
        <title>The draft genome sequence of Paracraurococcus sp. LOR1-02.</title>
        <authorList>
            <person name="Kingkaew E."/>
            <person name="Tanasupawat S."/>
        </authorList>
    </citation>
    <scope>NUCLEOTIDE SEQUENCE [LARGE SCALE GENOMIC DNA]</scope>
    <source>
        <strain evidence="4 5">LOR1-02</strain>
    </source>
</reference>
<dbReference type="Gene3D" id="3.30.470.20">
    <property type="entry name" value="ATP-grasp fold, B domain"/>
    <property type="match status" value="1"/>
</dbReference>
<keyword evidence="4" id="KW-0436">Ligase</keyword>
<dbReference type="SUPFAM" id="SSF51735">
    <property type="entry name" value="NAD(P)-binding Rossmann-fold domains"/>
    <property type="match status" value="1"/>
</dbReference>
<keyword evidence="1" id="KW-0816">Tricarboxylic acid cycle</keyword>
<dbReference type="Pfam" id="PF13607">
    <property type="entry name" value="Succ_CoA_lig"/>
    <property type="match status" value="1"/>
</dbReference>
<feature type="domain" description="ATP-grasp" evidence="3">
    <location>
        <begin position="497"/>
        <end position="533"/>
    </location>
</feature>
<dbReference type="InterPro" id="IPR003781">
    <property type="entry name" value="CoA-bd"/>
</dbReference>
<dbReference type="EMBL" id="JAUTWS010000015">
    <property type="protein sequence ID" value="MDO9710079.1"/>
    <property type="molecule type" value="Genomic_DNA"/>
</dbReference>
<keyword evidence="2" id="KW-0547">Nucleotide-binding</keyword>
<dbReference type="Pfam" id="PF13380">
    <property type="entry name" value="CoA_binding_2"/>
    <property type="match status" value="1"/>
</dbReference>
<dbReference type="InterPro" id="IPR032875">
    <property type="entry name" value="Succ_CoA_lig_flav_dom"/>
</dbReference>
<keyword evidence="2" id="KW-0067">ATP-binding</keyword>
<dbReference type="SUPFAM" id="SSF56059">
    <property type="entry name" value="Glutathione synthetase ATP-binding domain-like"/>
    <property type="match status" value="1"/>
</dbReference>
<dbReference type="Gene3D" id="3.40.50.261">
    <property type="entry name" value="Succinyl-CoA synthetase domains"/>
    <property type="match status" value="2"/>
</dbReference>
<dbReference type="InterPro" id="IPR016102">
    <property type="entry name" value="Succinyl-CoA_synth-like"/>
</dbReference>
<evidence type="ECO:0000256" key="1">
    <source>
        <dbReference type="ARBA" id="ARBA00022532"/>
    </source>
</evidence>
<dbReference type="Gene3D" id="3.30.1490.20">
    <property type="entry name" value="ATP-grasp fold, A domain"/>
    <property type="match status" value="1"/>
</dbReference>
<dbReference type="PANTHER" id="PTHR42793">
    <property type="entry name" value="COA BINDING DOMAIN CONTAINING PROTEIN"/>
    <property type="match status" value="1"/>
</dbReference>